<gene>
    <name evidence="8" type="ORF">EKO27_g8726</name>
</gene>
<evidence type="ECO:0000256" key="3">
    <source>
        <dbReference type="ARBA" id="ARBA00022989"/>
    </source>
</evidence>
<keyword evidence="2 6" id="KW-0812">Transmembrane</keyword>
<keyword evidence="4 6" id="KW-0472">Membrane</keyword>
<keyword evidence="9" id="KW-1185">Reference proteome</keyword>
<evidence type="ECO:0000256" key="1">
    <source>
        <dbReference type="ARBA" id="ARBA00004141"/>
    </source>
</evidence>
<comment type="similarity">
    <text evidence="5">Belongs to the SAT4 family.</text>
</comment>
<comment type="caution">
    <text evidence="8">The sequence shown here is derived from an EMBL/GenBank/DDBJ whole genome shotgun (WGS) entry which is preliminary data.</text>
</comment>
<evidence type="ECO:0000256" key="2">
    <source>
        <dbReference type="ARBA" id="ARBA00022692"/>
    </source>
</evidence>
<feature type="transmembrane region" description="Helical" evidence="6">
    <location>
        <begin position="241"/>
        <end position="268"/>
    </location>
</feature>
<dbReference type="Proteomes" id="UP000286045">
    <property type="component" value="Unassembled WGS sequence"/>
</dbReference>
<dbReference type="InterPro" id="IPR052337">
    <property type="entry name" value="SAT4-like"/>
</dbReference>
<feature type="transmembrane region" description="Helical" evidence="6">
    <location>
        <begin position="179"/>
        <end position="198"/>
    </location>
</feature>
<evidence type="ECO:0000313" key="8">
    <source>
        <dbReference type="EMBL" id="RWA06384.1"/>
    </source>
</evidence>
<evidence type="ECO:0000256" key="6">
    <source>
        <dbReference type="SAM" id="Phobius"/>
    </source>
</evidence>
<comment type="subcellular location">
    <subcellularLocation>
        <location evidence="1">Membrane</location>
        <topology evidence="1">Multi-pass membrane protein</topology>
    </subcellularLocation>
</comment>
<accession>A0A439CVZ2</accession>
<dbReference type="STRING" id="363999.A0A439CVZ2"/>
<feature type="domain" description="Rhodopsin" evidence="7">
    <location>
        <begin position="50"/>
        <end position="268"/>
    </location>
</feature>
<dbReference type="AlphaFoldDB" id="A0A439CVZ2"/>
<evidence type="ECO:0000256" key="5">
    <source>
        <dbReference type="ARBA" id="ARBA00038359"/>
    </source>
</evidence>
<proteinExistence type="inferred from homology"/>
<dbReference type="EMBL" id="RYZI01000341">
    <property type="protein sequence ID" value="RWA06384.1"/>
    <property type="molecule type" value="Genomic_DNA"/>
</dbReference>
<name>A0A439CVZ2_9PEZI</name>
<protein>
    <recommendedName>
        <fullName evidence="7">Rhodopsin domain-containing protein</fullName>
    </recommendedName>
</protein>
<evidence type="ECO:0000256" key="4">
    <source>
        <dbReference type="ARBA" id="ARBA00023136"/>
    </source>
</evidence>
<evidence type="ECO:0000259" key="7">
    <source>
        <dbReference type="Pfam" id="PF20684"/>
    </source>
</evidence>
<dbReference type="GO" id="GO:0016020">
    <property type="term" value="C:membrane"/>
    <property type="evidence" value="ECO:0007669"/>
    <property type="project" value="UniProtKB-SubCell"/>
</dbReference>
<dbReference type="PANTHER" id="PTHR33048">
    <property type="entry name" value="PTH11-LIKE INTEGRAL MEMBRANE PROTEIN (AFU_ORTHOLOGUE AFUA_5G11245)"/>
    <property type="match status" value="1"/>
</dbReference>
<dbReference type="Pfam" id="PF20684">
    <property type="entry name" value="Fung_rhodopsin"/>
    <property type="match status" value="1"/>
</dbReference>
<reference evidence="8 9" key="1">
    <citation type="submission" date="2018-12" db="EMBL/GenBank/DDBJ databases">
        <title>Draft genome sequence of Xylaria grammica IHI A82.</title>
        <authorList>
            <person name="Buettner E."/>
            <person name="Kellner H."/>
        </authorList>
    </citation>
    <scope>NUCLEOTIDE SEQUENCE [LARGE SCALE GENOMIC DNA]</scope>
    <source>
        <strain evidence="8 9">IHI A82</strain>
    </source>
</reference>
<feature type="transmembrane region" description="Helical" evidence="6">
    <location>
        <begin position="128"/>
        <end position="151"/>
    </location>
</feature>
<keyword evidence="3 6" id="KW-1133">Transmembrane helix</keyword>
<dbReference type="InterPro" id="IPR049326">
    <property type="entry name" value="Rhodopsin_dom_fungi"/>
</dbReference>
<dbReference type="PANTHER" id="PTHR33048:SF47">
    <property type="entry name" value="INTEGRAL MEMBRANE PROTEIN-RELATED"/>
    <property type="match status" value="1"/>
</dbReference>
<feature type="transmembrane region" description="Helical" evidence="6">
    <location>
        <begin position="64"/>
        <end position="82"/>
    </location>
</feature>
<evidence type="ECO:0000313" key="9">
    <source>
        <dbReference type="Proteomes" id="UP000286045"/>
    </source>
</evidence>
<feature type="transmembrane region" description="Helical" evidence="6">
    <location>
        <begin position="210"/>
        <end position="229"/>
    </location>
</feature>
<sequence length="339" mass="37363">MATLMNLCEIPAALSPEGYGSNFVNPASMAPALIGVIAVTTLWAIVFTTARIYMNSRKLGWADWLNLIALLHSISILGIEGTPCFFDAKYAQGIYIPAVLLQTGAFFAKASIFLLYLQLFTVRRPMRIAIYAGITFSFLLYGVGVAVATYYETPRAGEKWTDVLDGRTLIPLPWWQAQSALSVALDVYIFILPLPVVTKLKMPLQKRIQLVAVFSLALGGIASSIASLVERIQIAHAYDQTWISAILSLCSAVELNVAIIVGSAPAFAGFARSYFIDSTVVRRLLSSISLTSKAKLYDSEAPLEYQKNTNENHSAKIYHQYYELNDVGTVRMELKPDEK</sequence>
<organism evidence="8 9">
    <name type="scientific">Xylaria grammica</name>
    <dbReference type="NCBI Taxonomy" id="363999"/>
    <lineage>
        <taxon>Eukaryota</taxon>
        <taxon>Fungi</taxon>
        <taxon>Dikarya</taxon>
        <taxon>Ascomycota</taxon>
        <taxon>Pezizomycotina</taxon>
        <taxon>Sordariomycetes</taxon>
        <taxon>Xylariomycetidae</taxon>
        <taxon>Xylariales</taxon>
        <taxon>Xylariaceae</taxon>
        <taxon>Xylaria</taxon>
    </lineage>
</organism>
<feature type="transmembrane region" description="Helical" evidence="6">
    <location>
        <begin position="94"/>
        <end position="116"/>
    </location>
</feature>
<feature type="transmembrane region" description="Helical" evidence="6">
    <location>
        <begin position="29"/>
        <end position="52"/>
    </location>
</feature>